<evidence type="ECO:0000313" key="9">
    <source>
        <dbReference type="Proteomes" id="UP000033618"/>
    </source>
</evidence>
<dbReference type="PANTHER" id="PTHR42865:SF7">
    <property type="entry name" value="PROTON_GLUTAMATE-ASPARTATE SYMPORTER"/>
    <property type="match status" value="1"/>
</dbReference>
<evidence type="ECO:0000256" key="3">
    <source>
        <dbReference type="ARBA" id="ARBA00022475"/>
    </source>
</evidence>
<gene>
    <name evidence="8" type="ORF">WM40_03035</name>
</gene>
<reference evidence="8 9" key="1">
    <citation type="submission" date="2015-03" db="EMBL/GenBank/DDBJ databases">
        <title>Draft Genome Sequence of Burkholderia andropogonis type strain ICMP2807, isolated from Sorghum bicolor.</title>
        <authorList>
            <person name="Lopes-Santos L."/>
            <person name="Castro D.B."/>
            <person name="Ottoboni L.M."/>
            <person name="Park D."/>
            <person name="Weirc B.S."/>
            <person name="Destefano S.A."/>
        </authorList>
    </citation>
    <scope>NUCLEOTIDE SEQUENCE [LARGE SCALE GENOMIC DNA]</scope>
    <source>
        <strain evidence="8 9">ICMP2807</strain>
    </source>
</reference>
<dbReference type="InterPro" id="IPR036458">
    <property type="entry name" value="Na:dicarbo_symporter_sf"/>
</dbReference>
<keyword evidence="4 7" id="KW-0812">Transmembrane</keyword>
<evidence type="ECO:0000256" key="2">
    <source>
        <dbReference type="ARBA" id="ARBA00022448"/>
    </source>
</evidence>
<protein>
    <submittedName>
        <fullName evidence="8">Sodium:dicarboxylate symporter</fullName>
    </submittedName>
</protein>
<dbReference type="PANTHER" id="PTHR42865">
    <property type="entry name" value="PROTON/GLUTAMATE-ASPARTATE SYMPORTER"/>
    <property type="match status" value="1"/>
</dbReference>
<dbReference type="EMBL" id="LAQU01000002">
    <property type="protein sequence ID" value="KKB64959.1"/>
    <property type="molecule type" value="Genomic_DNA"/>
</dbReference>
<feature type="transmembrane region" description="Helical" evidence="7">
    <location>
        <begin position="302"/>
        <end position="318"/>
    </location>
</feature>
<feature type="transmembrane region" description="Helical" evidence="7">
    <location>
        <begin position="39"/>
        <end position="64"/>
    </location>
</feature>
<evidence type="ECO:0000256" key="1">
    <source>
        <dbReference type="ARBA" id="ARBA00004651"/>
    </source>
</evidence>
<feature type="transmembrane region" description="Helical" evidence="7">
    <location>
        <begin position="348"/>
        <end position="374"/>
    </location>
</feature>
<feature type="transmembrane region" description="Helical" evidence="7">
    <location>
        <begin position="138"/>
        <end position="164"/>
    </location>
</feature>
<organism evidence="8 9">
    <name type="scientific">Robbsia andropogonis</name>
    <dbReference type="NCBI Taxonomy" id="28092"/>
    <lineage>
        <taxon>Bacteria</taxon>
        <taxon>Pseudomonadati</taxon>
        <taxon>Pseudomonadota</taxon>
        <taxon>Betaproteobacteria</taxon>
        <taxon>Burkholderiales</taxon>
        <taxon>Burkholderiaceae</taxon>
        <taxon>Robbsia</taxon>
    </lineage>
</organism>
<dbReference type="InterPro" id="IPR001991">
    <property type="entry name" value="Na-dicarboxylate_symporter"/>
</dbReference>
<dbReference type="GO" id="GO:0015293">
    <property type="term" value="F:symporter activity"/>
    <property type="evidence" value="ECO:0007669"/>
    <property type="project" value="UniProtKB-KW"/>
</dbReference>
<keyword evidence="5 7" id="KW-1133">Transmembrane helix</keyword>
<keyword evidence="9" id="KW-1185">Reference proteome</keyword>
<name>A0A0F5K503_9BURK</name>
<evidence type="ECO:0000256" key="7">
    <source>
        <dbReference type="SAM" id="Phobius"/>
    </source>
</evidence>
<feature type="transmembrane region" description="Helical" evidence="7">
    <location>
        <begin position="12"/>
        <end position="33"/>
    </location>
</feature>
<dbReference type="PRINTS" id="PR00173">
    <property type="entry name" value="EDTRNSPORT"/>
</dbReference>
<evidence type="ECO:0000313" key="8">
    <source>
        <dbReference type="EMBL" id="KKB64959.1"/>
    </source>
</evidence>
<dbReference type="STRING" id="28092.WM40_03035"/>
<dbReference type="OrthoDB" id="9766690at2"/>
<comment type="caution">
    <text evidence="8">The sequence shown here is derived from an EMBL/GenBank/DDBJ whole genome shotgun (WGS) entry which is preliminary data.</text>
</comment>
<accession>A0A0F5K503</accession>
<dbReference type="GO" id="GO:0006835">
    <property type="term" value="P:dicarboxylic acid transport"/>
    <property type="evidence" value="ECO:0007669"/>
    <property type="project" value="TreeGrafter"/>
</dbReference>
<proteinExistence type="predicted"/>
<sequence>MIRQQRRPIALPLQMLIGLALGMIFGFVLPHWAKAIEPVGAAFVQAVKMVIVPLVFTAITLGVYQMGNQTRALGRVSAISLAYFFIATLLSIALGLLLNGVFHPGMGANLADAATPAKAIATSIDWTKFFLDMIPTNIVVAMSGGNMLPVLVFSVLLGLALASIGERALPLVNVLDALMASVFKITAWVIALSPVAIFAIVSWLFASKGLATLFALAKLVAVMYLGLAILLLVFFGILRLIGEKPLKTVKQISEPFLLAFATRSSEASLPLHLEKLIAMGVPKAVASVVLPLGYAFNRDGSIMYFALAVGFLADAYHVPMDWHMLLSITIVTTLASKGSANVPSGGLVAVAMVLSTIGVPLEALAVIAGVDAFLDMGRTAMNVFSNTVAVKFVMKFAGIPYDAPEPIPSVSSNPLAPAIAPASLGK</sequence>
<dbReference type="AlphaFoldDB" id="A0A0F5K503"/>
<dbReference type="Gene3D" id="1.10.3860.10">
    <property type="entry name" value="Sodium:dicarboxylate symporter"/>
    <property type="match status" value="1"/>
</dbReference>
<feature type="transmembrane region" description="Helical" evidence="7">
    <location>
        <begin position="76"/>
        <end position="98"/>
    </location>
</feature>
<evidence type="ECO:0000256" key="6">
    <source>
        <dbReference type="ARBA" id="ARBA00023136"/>
    </source>
</evidence>
<evidence type="ECO:0000256" key="5">
    <source>
        <dbReference type="ARBA" id="ARBA00022989"/>
    </source>
</evidence>
<evidence type="ECO:0000256" key="4">
    <source>
        <dbReference type="ARBA" id="ARBA00022692"/>
    </source>
</evidence>
<dbReference type="RefSeq" id="WP_052738144.1">
    <property type="nucleotide sequence ID" value="NZ_CADFGU010000004.1"/>
</dbReference>
<dbReference type="SUPFAM" id="SSF118215">
    <property type="entry name" value="Proton glutamate symport protein"/>
    <property type="match status" value="1"/>
</dbReference>
<dbReference type="PATRIC" id="fig|28092.6.peg.717"/>
<keyword evidence="3" id="KW-1003">Cell membrane</keyword>
<dbReference type="Pfam" id="PF00375">
    <property type="entry name" value="SDF"/>
    <property type="match status" value="1"/>
</dbReference>
<dbReference type="Proteomes" id="UP000033618">
    <property type="component" value="Unassembled WGS sequence"/>
</dbReference>
<feature type="transmembrane region" description="Helical" evidence="7">
    <location>
        <begin position="185"/>
        <end position="206"/>
    </location>
</feature>
<comment type="subcellular location">
    <subcellularLocation>
        <location evidence="1">Cell membrane</location>
        <topology evidence="1">Multi-pass membrane protein</topology>
    </subcellularLocation>
</comment>
<feature type="transmembrane region" description="Helical" evidence="7">
    <location>
        <begin position="212"/>
        <end position="241"/>
    </location>
</feature>
<keyword evidence="2" id="KW-0813">Transport</keyword>
<keyword evidence="6 7" id="KW-0472">Membrane</keyword>
<dbReference type="GO" id="GO:0005886">
    <property type="term" value="C:plasma membrane"/>
    <property type="evidence" value="ECO:0007669"/>
    <property type="project" value="UniProtKB-SubCell"/>
</dbReference>